<evidence type="ECO:0000313" key="1">
    <source>
        <dbReference type="EMBL" id="ALG11992.1"/>
    </source>
</evidence>
<evidence type="ECO:0000313" key="2">
    <source>
        <dbReference type="Proteomes" id="UP000063699"/>
    </source>
</evidence>
<reference evidence="1 2" key="1">
    <citation type="submission" date="2015-07" db="EMBL/GenBank/DDBJ databases">
        <title>Genome sequencing of Kibdelosporangium phytohabitans.</title>
        <authorList>
            <person name="Qin S."/>
            <person name="Xing K."/>
        </authorList>
    </citation>
    <scope>NUCLEOTIDE SEQUENCE [LARGE SCALE GENOMIC DNA]</scope>
    <source>
        <strain evidence="1 2">KLBMP1111</strain>
    </source>
</reference>
<dbReference type="KEGG" id="kphy:AOZ06_38565"/>
<dbReference type="Proteomes" id="UP000063699">
    <property type="component" value="Chromosome"/>
</dbReference>
<organism evidence="1 2">
    <name type="scientific">Kibdelosporangium phytohabitans</name>
    <dbReference type="NCBI Taxonomy" id="860235"/>
    <lineage>
        <taxon>Bacteria</taxon>
        <taxon>Bacillati</taxon>
        <taxon>Actinomycetota</taxon>
        <taxon>Actinomycetes</taxon>
        <taxon>Pseudonocardiales</taxon>
        <taxon>Pseudonocardiaceae</taxon>
        <taxon>Kibdelosporangium</taxon>
    </lineage>
</organism>
<dbReference type="RefSeq" id="WP_054293888.1">
    <property type="nucleotide sequence ID" value="NZ_CP012752.1"/>
</dbReference>
<name>A0A0N9I793_9PSEU</name>
<accession>A0A0N9I793</accession>
<dbReference type="PANTHER" id="PTHR41700:SF1">
    <property type="entry name" value="N-ACETYLTRANSFERASE DOMAIN-CONTAINING PROTEIN"/>
    <property type="match status" value="1"/>
</dbReference>
<sequence length="274" mass="29672">MGIPTPVPHVSPAQANATGAGIRIHLADDYRTLDQVSRFLAGVWQTPASQPPFTSDALRAIEHSGGAVHYASGDGIVAASVLVFGPPDSRAAYSMIAAARTSDRGTGHVLKQAQREWALERGATTMIWTFDPLVSRNAHFNIAKLGATATEYTVDFFGPVNDGVNGHDDTDRLTAVWPLTEPRPSLVAGPDLHETDIDPRPAPDGKPVIARDDGGYWCRVPRDIVAMRRADQQLAARWRVAVRDVLLPIFDAGFTATGFSRSGWYRLTRQAGRP</sequence>
<gene>
    <name evidence="1" type="ORF">AOZ06_38565</name>
</gene>
<protein>
    <recommendedName>
        <fullName evidence="3">Chorismate synthase</fullName>
    </recommendedName>
</protein>
<proteinExistence type="predicted"/>
<dbReference type="SUPFAM" id="SSF55729">
    <property type="entry name" value="Acyl-CoA N-acyltransferases (Nat)"/>
    <property type="match status" value="1"/>
</dbReference>
<dbReference type="PANTHER" id="PTHR41700">
    <property type="entry name" value="GCN5-RELATED N-ACETYLTRANSFERASE"/>
    <property type="match status" value="1"/>
</dbReference>
<dbReference type="AlphaFoldDB" id="A0A0N9I793"/>
<dbReference type="EMBL" id="CP012752">
    <property type="protein sequence ID" value="ALG11992.1"/>
    <property type="molecule type" value="Genomic_DNA"/>
</dbReference>
<keyword evidence="2" id="KW-1185">Reference proteome</keyword>
<dbReference type="STRING" id="860235.AOZ06_38565"/>
<dbReference type="InterPro" id="IPR016181">
    <property type="entry name" value="Acyl_CoA_acyltransferase"/>
</dbReference>
<dbReference type="InterPro" id="IPR038764">
    <property type="entry name" value="GNAT_N_AcTrfase_prd"/>
</dbReference>
<evidence type="ECO:0008006" key="3">
    <source>
        <dbReference type="Google" id="ProtNLM"/>
    </source>
</evidence>